<dbReference type="EMBL" id="CAUOFW020000248">
    <property type="protein sequence ID" value="CAK9133962.1"/>
    <property type="molecule type" value="Genomic_DNA"/>
</dbReference>
<accession>A0ABC8QVS0</accession>
<gene>
    <name evidence="1" type="ORF">ILEXP_LOCUS891</name>
</gene>
<reference evidence="1 2" key="1">
    <citation type="submission" date="2024-02" db="EMBL/GenBank/DDBJ databases">
        <authorList>
            <person name="Vignale AGUSTIN F."/>
            <person name="Sosa J E."/>
            <person name="Modenutti C."/>
        </authorList>
    </citation>
    <scope>NUCLEOTIDE SEQUENCE [LARGE SCALE GENOMIC DNA]</scope>
</reference>
<comment type="caution">
    <text evidence="1">The sequence shown here is derived from an EMBL/GenBank/DDBJ whole genome shotgun (WGS) entry which is preliminary data.</text>
</comment>
<name>A0ABC8QVS0_9AQUA</name>
<organism evidence="1 2">
    <name type="scientific">Ilex paraguariensis</name>
    <name type="common">yerba mate</name>
    <dbReference type="NCBI Taxonomy" id="185542"/>
    <lineage>
        <taxon>Eukaryota</taxon>
        <taxon>Viridiplantae</taxon>
        <taxon>Streptophyta</taxon>
        <taxon>Embryophyta</taxon>
        <taxon>Tracheophyta</taxon>
        <taxon>Spermatophyta</taxon>
        <taxon>Magnoliopsida</taxon>
        <taxon>eudicotyledons</taxon>
        <taxon>Gunneridae</taxon>
        <taxon>Pentapetalae</taxon>
        <taxon>asterids</taxon>
        <taxon>campanulids</taxon>
        <taxon>Aquifoliales</taxon>
        <taxon>Aquifoliaceae</taxon>
        <taxon>Ilex</taxon>
    </lineage>
</organism>
<dbReference type="Proteomes" id="UP001642360">
    <property type="component" value="Unassembled WGS sequence"/>
</dbReference>
<dbReference type="PANTHER" id="PTHR11440">
    <property type="entry name" value="LECITHIN-CHOLESTEROL ACYLTRANSFERASE-RELATED"/>
    <property type="match status" value="1"/>
</dbReference>
<evidence type="ECO:0000313" key="1">
    <source>
        <dbReference type="EMBL" id="CAK9133962.1"/>
    </source>
</evidence>
<proteinExistence type="predicted"/>
<sequence>MLGNCCCCFLGRSSDAIADSVSDRDPVLLVSGIGGSILHSKKKKLGFETRVWVRILLADLEFRKKLWSLYNPKTGYTEQLDDSIEILVPEDDYGLYAIDILDPSILMRLQLSHDHSPYLCLIVDDWLAVLQKIKRLILSVVEVYAHNVVEASS</sequence>
<protein>
    <submittedName>
        <fullName evidence="1">Uncharacterized protein</fullName>
    </submittedName>
</protein>
<evidence type="ECO:0000313" key="2">
    <source>
        <dbReference type="Proteomes" id="UP001642360"/>
    </source>
</evidence>
<keyword evidence="2" id="KW-1185">Reference proteome</keyword>
<dbReference type="AlphaFoldDB" id="A0ABC8QVS0"/>